<dbReference type="Proteomes" id="UP001049176">
    <property type="component" value="Chromosome 11"/>
</dbReference>
<name>A0A9P7UJ23_9AGAR</name>
<protein>
    <submittedName>
        <fullName evidence="1">Uncharacterized protein</fullName>
    </submittedName>
</protein>
<proteinExistence type="predicted"/>
<dbReference type="RefSeq" id="XP_043001928.1">
    <property type="nucleotide sequence ID" value="XM_043159974.1"/>
</dbReference>
<sequence length="259" mass="29555">MLLADPNKYIFLVAFTGGPYLTQHSTYSDRYKHVQTWLNKVEFENKGKIAIHPVIAKKPTPQAFGDSSGYILEGASPNFMKWILDQQVHSLVAAGASLFAYPINPDNCSWVVLTLQAGANCQIIDDEDFKHATLGSVLKMIYENKGMLNWAKKFLQARPHDPLYTNVSPVQLLVQLTRAYQITDLESRKPKKEVEPRLQIHGRPVSDKLAELSDFTHIVRNLSFHVSFKKLEVDKRVIRCLWCKQSIHTHFKCLYAVSE</sequence>
<dbReference type="KEGG" id="more:E1B28_003018"/>
<reference evidence="1" key="1">
    <citation type="journal article" date="2021" name="Genome Biol. Evol.">
        <title>The assembled and annotated genome of the fairy-ring fungus Marasmius oreades.</title>
        <authorList>
            <person name="Hiltunen M."/>
            <person name="Ament-Velasquez S.L."/>
            <person name="Johannesson H."/>
        </authorList>
    </citation>
    <scope>NUCLEOTIDE SEQUENCE</scope>
    <source>
        <strain evidence="1">03SP1</strain>
    </source>
</reference>
<organism evidence="1 2">
    <name type="scientific">Marasmius oreades</name>
    <name type="common">fairy-ring Marasmius</name>
    <dbReference type="NCBI Taxonomy" id="181124"/>
    <lineage>
        <taxon>Eukaryota</taxon>
        <taxon>Fungi</taxon>
        <taxon>Dikarya</taxon>
        <taxon>Basidiomycota</taxon>
        <taxon>Agaricomycotina</taxon>
        <taxon>Agaricomycetes</taxon>
        <taxon>Agaricomycetidae</taxon>
        <taxon>Agaricales</taxon>
        <taxon>Marasmiineae</taxon>
        <taxon>Marasmiaceae</taxon>
        <taxon>Marasmius</taxon>
    </lineage>
</organism>
<keyword evidence="2" id="KW-1185">Reference proteome</keyword>
<evidence type="ECO:0000313" key="1">
    <source>
        <dbReference type="EMBL" id="KAG7085457.1"/>
    </source>
</evidence>
<dbReference type="AlphaFoldDB" id="A0A9P7UJ23"/>
<gene>
    <name evidence="1" type="ORF">E1B28_003018</name>
</gene>
<dbReference type="GeneID" id="66072094"/>
<accession>A0A9P7UJ23</accession>
<evidence type="ECO:0000313" key="2">
    <source>
        <dbReference type="Proteomes" id="UP001049176"/>
    </source>
</evidence>
<comment type="caution">
    <text evidence="1">The sequence shown here is derived from an EMBL/GenBank/DDBJ whole genome shotgun (WGS) entry which is preliminary data.</text>
</comment>
<dbReference type="EMBL" id="CM032191">
    <property type="protein sequence ID" value="KAG7085457.1"/>
    <property type="molecule type" value="Genomic_DNA"/>
</dbReference>
<dbReference type="OrthoDB" id="10576487at2759"/>